<keyword evidence="1" id="KW-0812">Transmembrane</keyword>
<reference evidence="2 3" key="1">
    <citation type="submission" date="2023-10" db="EMBL/GenBank/DDBJ databases">
        <title>Chromosome-scale genome assembly provides insights into flower coloration mechanisms of Canna indica.</title>
        <authorList>
            <person name="Li C."/>
        </authorList>
    </citation>
    <scope>NUCLEOTIDE SEQUENCE [LARGE SCALE GENOMIC DNA]</scope>
    <source>
        <tissue evidence="2">Flower</tissue>
    </source>
</reference>
<dbReference type="EMBL" id="CP136891">
    <property type="protein sequence ID" value="WOK96304.1"/>
    <property type="molecule type" value="Genomic_DNA"/>
</dbReference>
<keyword evidence="3" id="KW-1185">Reference proteome</keyword>
<evidence type="ECO:0000313" key="2">
    <source>
        <dbReference type="EMBL" id="WOK96304.1"/>
    </source>
</evidence>
<sequence>MLLWIPPLVFCFLWLFHLNNFTFNYVLAFLVLIILLAKRLDFFFIKRSLFTMFRIGILIRSQNIGPFSNNFLLECSYRHMPNSTDTYVFSSFMMMSKMSNLL</sequence>
<name>A0AAQ3JU00_9LILI</name>
<keyword evidence="1" id="KW-0472">Membrane</keyword>
<gene>
    <name evidence="2" type="ORF">Cni_G05011</name>
</gene>
<proteinExistence type="predicted"/>
<feature type="transmembrane region" description="Helical" evidence="1">
    <location>
        <begin position="12"/>
        <end position="37"/>
    </location>
</feature>
<keyword evidence="1" id="KW-1133">Transmembrane helix</keyword>
<dbReference type="Proteomes" id="UP001327560">
    <property type="component" value="Chromosome 2"/>
</dbReference>
<evidence type="ECO:0000256" key="1">
    <source>
        <dbReference type="SAM" id="Phobius"/>
    </source>
</evidence>
<dbReference type="AlphaFoldDB" id="A0AAQ3JU00"/>
<evidence type="ECO:0000313" key="3">
    <source>
        <dbReference type="Proteomes" id="UP001327560"/>
    </source>
</evidence>
<accession>A0AAQ3JU00</accession>
<protein>
    <submittedName>
        <fullName evidence="2">Uncharacterized protein</fullName>
    </submittedName>
</protein>
<organism evidence="2 3">
    <name type="scientific">Canna indica</name>
    <name type="common">Indian-shot</name>
    <dbReference type="NCBI Taxonomy" id="4628"/>
    <lineage>
        <taxon>Eukaryota</taxon>
        <taxon>Viridiplantae</taxon>
        <taxon>Streptophyta</taxon>
        <taxon>Embryophyta</taxon>
        <taxon>Tracheophyta</taxon>
        <taxon>Spermatophyta</taxon>
        <taxon>Magnoliopsida</taxon>
        <taxon>Liliopsida</taxon>
        <taxon>Zingiberales</taxon>
        <taxon>Cannaceae</taxon>
        <taxon>Canna</taxon>
    </lineage>
</organism>